<keyword evidence="1" id="KW-0472">Membrane</keyword>
<dbReference type="Proteomes" id="UP000320393">
    <property type="component" value="Unassembled WGS sequence"/>
</dbReference>
<reference evidence="2 3" key="1">
    <citation type="journal article" date="2019" name="Nat. Microbiol.">
        <title>Mediterranean grassland soil C-N compound turnover is dependent on rainfall and depth, and is mediated by genomically divergent microorganisms.</title>
        <authorList>
            <person name="Diamond S."/>
            <person name="Andeer P.F."/>
            <person name="Li Z."/>
            <person name="Crits-Christoph A."/>
            <person name="Burstein D."/>
            <person name="Anantharaman K."/>
            <person name="Lane K.R."/>
            <person name="Thomas B.C."/>
            <person name="Pan C."/>
            <person name="Northen T.R."/>
            <person name="Banfield J.F."/>
        </authorList>
    </citation>
    <scope>NUCLEOTIDE SEQUENCE [LARGE SCALE GENOMIC DNA]</scope>
    <source>
        <strain evidence="2">NP_5</strain>
    </source>
</reference>
<evidence type="ECO:0000313" key="3">
    <source>
        <dbReference type="Proteomes" id="UP000320393"/>
    </source>
</evidence>
<organism evidence="2 3">
    <name type="scientific">Candidatus Segetimicrobium genomatis</name>
    <dbReference type="NCBI Taxonomy" id="2569760"/>
    <lineage>
        <taxon>Bacteria</taxon>
        <taxon>Bacillati</taxon>
        <taxon>Candidatus Sysuimicrobiota</taxon>
        <taxon>Candidatus Sysuimicrobiia</taxon>
        <taxon>Candidatus Sysuimicrobiales</taxon>
        <taxon>Candidatus Segetimicrobiaceae</taxon>
        <taxon>Candidatus Segetimicrobium</taxon>
    </lineage>
</organism>
<feature type="transmembrane region" description="Helical" evidence="1">
    <location>
        <begin position="12"/>
        <end position="37"/>
    </location>
</feature>
<evidence type="ECO:0000313" key="2">
    <source>
        <dbReference type="EMBL" id="TMJ12600.1"/>
    </source>
</evidence>
<dbReference type="AlphaFoldDB" id="A0A537LX81"/>
<gene>
    <name evidence="2" type="ORF">E6H02_05825</name>
</gene>
<evidence type="ECO:0000256" key="1">
    <source>
        <dbReference type="SAM" id="Phobius"/>
    </source>
</evidence>
<proteinExistence type="predicted"/>
<protein>
    <submittedName>
        <fullName evidence="2">Uncharacterized protein</fullName>
    </submittedName>
</protein>
<comment type="caution">
    <text evidence="2">The sequence shown here is derived from an EMBL/GenBank/DDBJ whole genome shotgun (WGS) entry which is preliminary data.</text>
</comment>
<keyword evidence="1" id="KW-0812">Transmembrane</keyword>
<name>A0A537LX81_9BACT</name>
<accession>A0A537LX81</accession>
<sequence length="164" mass="17282">MARRGNRSKTQGSAFGLWVAVVIGAGALGWGVAIGLAPGGPELTQRPAAPPVALRLRPVWLPDVEVLRSSRRGPAQGPRQFTGLHMAFSQEWPQGVYEIGSSGQQKQPPSSSVRVLCAGCPAVNWALNLSPDSASAEKLMVNAATFGVIVMAGNGRMTLLEWNP</sequence>
<keyword evidence="1" id="KW-1133">Transmembrane helix</keyword>
<dbReference type="EMBL" id="VBAM01000180">
    <property type="protein sequence ID" value="TMJ12600.1"/>
    <property type="molecule type" value="Genomic_DNA"/>
</dbReference>